<keyword evidence="4" id="KW-0663">Pyridoxal phosphate</keyword>
<dbReference type="Gene3D" id="3.40.640.10">
    <property type="entry name" value="Type I PLP-dependent aspartate aminotransferase-like (Major domain)"/>
    <property type="match status" value="1"/>
</dbReference>
<dbReference type="InterPro" id="IPR015421">
    <property type="entry name" value="PyrdxlP-dep_Trfase_major"/>
</dbReference>
<accession>A0A383CQI0</accession>
<evidence type="ECO:0000256" key="1">
    <source>
        <dbReference type="ARBA" id="ARBA00001933"/>
    </source>
</evidence>
<evidence type="ECO:0000313" key="6">
    <source>
        <dbReference type="EMBL" id="SVE33888.1"/>
    </source>
</evidence>
<feature type="non-terminal residue" evidence="6">
    <location>
        <position position="240"/>
    </location>
</feature>
<dbReference type="InterPro" id="IPR015422">
    <property type="entry name" value="PyrdxlP-dep_Trfase_small"/>
</dbReference>
<evidence type="ECO:0000256" key="2">
    <source>
        <dbReference type="ARBA" id="ARBA00022576"/>
    </source>
</evidence>
<dbReference type="Gene3D" id="3.90.1150.10">
    <property type="entry name" value="Aspartate Aminotransferase, domain 1"/>
    <property type="match status" value="1"/>
</dbReference>
<keyword evidence="2" id="KW-0032">Aminotransferase</keyword>
<evidence type="ECO:0000259" key="5">
    <source>
        <dbReference type="Pfam" id="PF00155"/>
    </source>
</evidence>
<dbReference type="EMBL" id="UINC01210435">
    <property type="protein sequence ID" value="SVE33888.1"/>
    <property type="molecule type" value="Genomic_DNA"/>
</dbReference>
<dbReference type="Pfam" id="PF00155">
    <property type="entry name" value="Aminotran_1_2"/>
    <property type="match status" value="1"/>
</dbReference>
<name>A0A383CQI0_9ZZZZ</name>
<feature type="non-terminal residue" evidence="6">
    <location>
        <position position="1"/>
    </location>
</feature>
<protein>
    <recommendedName>
        <fullName evidence="5">Aminotransferase class I/classII large domain-containing protein</fullName>
    </recommendedName>
</protein>
<gene>
    <name evidence="6" type="ORF">METZ01_LOCUS486742</name>
</gene>
<proteinExistence type="predicted"/>
<dbReference type="InterPro" id="IPR015424">
    <property type="entry name" value="PyrdxlP-dep_Trfase"/>
</dbReference>
<dbReference type="PROSITE" id="PS00599">
    <property type="entry name" value="AA_TRANSFER_CLASS_2"/>
    <property type="match status" value="1"/>
</dbReference>
<evidence type="ECO:0000256" key="3">
    <source>
        <dbReference type="ARBA" id="ARBA00022679"/>
    </source>
</evidence>
<dbReference type="InterPro" id="IPR004839">
    <property type="entry name" value="Aminotransferase_I/II_large"/>
</dbReference>
<dbReference type="AlphaFoldDB" id="A0A383CQI0"/>
<reference evidence="6" key="1">
    <citation type="submission" date="2018-05" db="EMBL/GenBank/DDBJ databases">
        <authorList>
            <person name="Lanie J.A."/>
            <person name="Ng W.-L."/>
            <person name="Kazmierczak K.M."/>
            <person name="Andrzejewski T.M."/>
            <person name="Davidsen T.M."/>
            <person name="Wayne K.J."/>
            <person name="Tettelin H."/>
            <person name="Glass J.I."/>
            <person name="Rusch D."/>
            <person name="Podicherti R."/>
            <person name="Tsui H.-C.T."/>
            <person name="Winkler M.E."/>
        </authorList>
    </citation>
    <scope>NUCLEOTIDE SEQUENCE</scope>
</reference>
<dbReference type="CDD" id="cd00609">
    <property type="entry name" value="AAT_like"/>
    <property type="match status" value="1"/>
</dbReference>
<dbReference type="PANTHER" id="PTHR42885:SF2">
    <property type="entry name" value="HISTIDINOL-PHOSPHATE AMINOTRANSFERASE"/>
    <property type="match status" value="1"/>
</dbReference>
<dbReference type="SUPFAM" id="SSF53383">
    <property type="entry name" value="PLP-dependent transferases"/>
    <property type="match status" value="1"/>
</dbReference>
<evidence type="ECO:0000256" key="4">
    <source>
        <dbReference type="ARBA" id="ARBA00022898"/>
    </source>
</evidence>
<sequence>GLRLNRNEKVDVWPKDFLVKVFEEKPDYFLSIYPDLTPLYRKISNFCSLKEENILVTSGIDGALKTIWEVSAKKSDKVGVLGPTYAMYSVYSKIFQTSLTEITYDPETLRLKWNDLIDFIKLKPKVVFIPNPNQPIEDNLDLNKIEELTKKAKDSETLIVIDEAYFLFGADTAIDLVSNYDNLVVTRTFSKGFGVPSIRTGFIASNEENMNIFSKTRFAHEANALNTAVVEYMLDHYEIV</sequence>
<dbReference type="GO" id="GO:0030170">
    <property type="term" value="F:pyridoxal phosphate binding"/>
    <property type="evidence" value="ECO:0007669"/>
    <property type="project" value="InterPro"/>
</dbReference>
<feature type="domain" description="Aminotransferase class I/classII large" evidence="5">
    <location>
        <begin position="44"/>
        <end position="212"/>
    </location>
</feature>
<dbReference type="InterPro" id="IPR001917">
    <property type="entry name" value="Aminotrans_II_pyridoxalP_BS"/>
</dbReference>
<comment type="cofactor">
    <cofactor evidence="1">
        <name>pyridoxal 5'-phosphate</name>
        <dbReference type="ChEBI" id="CHEBI:597326"/>
    </cofactor>
</comment>
<dbReference type="PANTHER" id="PTHR42885">
    <property type="entry name" value="HISTIDINOL-PHOSPHATE AMINOTRANSFERASE-RELATED"/>
    <property type="match status" value="1"/>
</dbReference>
<dbReference type="GO" id="GO:0008483">
    <property type="term" value="F:transaminase activity"/>
    <property type="evidence" value="ECO:0007669"/>
    <property type="project" value="UniProtKB-KW"/>
</dbReference>
<organism evidence="6">
    <name type="scientific">marine metagenome</name>
    <dbReference type="NCBI Taxonomy" id="408172"/>
    <lineage>
        <taxon>unclassified sequences</taxon>
        <taxon>metagenomes</taxon>
        <taxon>ecological metagenomes</taxon>
    </lineage>
</organism>
<keyword evidence="3" id="KW-0808">Transferase</keyword>